<comment type="similarity">
    <text evidence="2">Belongs to the EspG family.</text>
</comment>
<evidence type="ECO:0000313" key="6">
    <source>
        <dbReference type="EMBL" id="SEP27788.1"/>
    </source>
</evidence>
<dbReference type="OrthoDB" id="3636725at2"/>
<dbReference type="AlphaFoldDB" id="A0A1H8WL32"/>
<organism evidence="6 7">
    <name type="scientific">Amycolatopsis saalfeldensis</name>
    <dbReference type="NCBI Taxonomy" id="394193"/>
    <lineage>
        <taxon>Bacteria</taxon>
        <taxon>Bacillati</taxon>
        <taxon>Actinomycetota</taxon>
        <taxon>Actinomycetes</taxon>
        <taxon>Pseudonocardiales</taxon>
        <taxon>Pseudonocardiaceae</taxon>
        <taxon>Amycolatopsis</taxon>
    </lineage>
</organism>
<accession>A0A1H8WL32</accession>
<keyword evidence="4" id="KW-0143">Chaperone</keyword>
<sequence>MPEEFSLGWTEVDVAVRRTGLPASWHPFEIRSAGYTLDEHERLSNAAWDAMRARGLADADKLDHEVAATLRAWTRPEVLIIVRAAELAGGTVLYRACAGDGLGVFSEALPDGIRFLQLRPERLVETVLSMFPPYVPLPVAPVTITQHKAPTRRRSDLPDNSDNSDRDFTTDAPGPSRRDRDALAPYSNWPLHRHGTVELSLRHGQGTLRPAGTTTFVDTDGGRYLTFMNTLPDGDVRLRFTPSDGSHLRRWLLETIEEGGR</sequence>
<comment type="subcellular location">
    <subcellularLocation>
        <location evidence="1">Cytoplasm</location>
    </subcellularLocation>
</comment>
<evidence type="ECO:0000256" key="1">
    <source>
        <dbReference type="ARBA" id="ARBA00004496"/>
    </source>
</evidence>
<dbReference type="STRING" id="394193.SAMN04489732_105247"/>
<protein>
    <submittedName>
        <fullName evidence="6">EspG family protein</fullName>
    </submittedName>
</protein>
<dbReference type="InterPro" id="IPR025734">
    <property type="entry name" value="EspG"/>
</dbReference>
<reference evidence="6 7" key="1">
    <citation type="submission" date="2016-10" db="EMBL/GenBank/DDBJ databases">
        <authorList>
            <person name="de Groot N.N."/>
        </authorList>
    </citation>
    <scope>NUCLEOTIDE SEQUENCE [LARGE SCALE GENOMIC DNA]</scope>
    <source>
        <strain evidence="6 7">DSM 44993</strain>
    </source>
</reference>
<dbReference type="Proteomes" id="UP000198582">
    <property type="component" value="Unassembled WGS sequence"/>
</dbReference>
<feature type="region of interest" description="Disordered" evidence="5">
    <location>
        <begin position="146"/>
        <end position="183"/>
    </location>
</feature>
<dbReference type="EMBL" id="FOEF01000005">
    <property type="protein sequence ID" value="SEP27788.1"/>
    <property type="molecule type" value="Genomic_DNA"/>
</dbReference>
<evidence type="ECO:0000256" key="2">
    <source>
        <dbReference type="ARBA" id="ARBA00006411"/>
    </source>
</evidence>
<feature type="compositionally biased region" description="Basic and acidic residues" evidence="5">
    <location>
        <begin position="153"/>
        <end position="169"/>
    </location>
</feature>
<evidence type="ECO:0000256" key="4">
    <source>
        <dbReference type="ARBA" id="ARBA00023186"/>
    </source>
</evidence>
<evidence type="ECO:0000256" key="5">
    <source>
        <dbReference type="SAM" id="MobiDB-lite"/>
    </source>
</evidence>
<keyword evidence="3" id="KW-0963">Cytoplasm</keyword>
<name>A0A1H8WL32_9PSEU</name>
<evidence type="ECO:0000256" key="3">
    <source>
        <dbReference type="ARBA" id="ARBA00022490"/>
    </source>
</evidence>
<dbReference type="Pfam" id="PF14011">
    <property type="entry name" value="ESX-1_EspG"/>
    <property type="match status" value="1"/>
</dbReference>
<evidence type="ECO:0000313" key="7">
    <source>
        <dbReference type="Proteomes" id="UP000198582"/>
    </source>
</evidence>
<proteinExistence type="inferred from homology"/>
<dbReference type="RefSeq" id="WP_091617325.1">
    <property type="nucleotide sequence ID" value="NZ_FOEF01000005.1"/>
</dbReference>
<gene>
    <name evidence="6" type="ORF">SAMN04489732_105247</name>
</gene>
<keyword evidence="7" id="KW-1185">Reference proteome</keyword>